<protein>
    <submittedName>
        <fullName evidence="3">Uncharacterized protein</fullName>
    </submittedName>
</protein>
<evidence type="ECO:0000313" key="2">
    <source>
        <dbReference type="Proteomes" id="UP000095283"/>
    </source>
</evidence>
<dbReference type="WBParaSite" id="Hba_05710">
    <property type="protein sequence ID" value="Hba_05710"/>
    <property type="gene ID" value="Hba_05710"/>
</dbReference>
<keyword evidence="1" id="KW-1133">Transmembrane helix</keyword>
<keyword evidence="2" id="KW-1185">Reference proteome</keyword>
<feature type="transmembrane region" description="Helical" evidence="1">
    <location>
        <begin position="112"/>
        <end position="131"/>
    </location>
</feature>
<keyword evidence="1" id="KW-0812">Transmembrane</keyword>
<evidence type="ECO:0000256" key="1">
    <source>
        <dbReference type="SAM" id="Phobius"/>
    </source>
</evidence>
<sequence length="143" mass="16627">MKRNQQYKTRRSYSHHNAFTIQQHRLFDLFYSYCVISIVRCSFSLCDITILAFFIHSELPPNGELNSEYCVRSPVAFGPYLLLSSLYSSVVERLSRKQKVCGSFPHGGILYLCNYTLSFLILLIILFIQYVQSVQLHERANMA</sequence>
<proteinExistence type="predicted"/>
<feature type="transmembrane region" description="Helical" evidence="1">
    <location>
        <begin position="30"/>
        <end position="55"/>
    </location>
</feature>
<organism evidence="2 3">
    <name type="scientific">Heterorhabditis bacteriophora</name>
    <name type="common">Entomopathogenic nematode worm</name>
    <dbReference type="NCBI Taxonomy" id="37862"/>
    <lineage>
        <taxon>Eukaryota</taxon>
        <taxon>Metazoa</taxon>
        <taxon>Ecdysozoa</taxon>
        <taxon>Nematoda</taxon>
        <taxon>Chromadorea</taxon>
        <taxon>Rhabditida</taxon>
        <taxon>Rhabditina</taxon>
        <taxon>Rhabditomorpha</taxon>
        <taxon>Strongyloidea</taxon>
        <taxon>Heterorhabditidae</taxon>
        <taxon>Heterorhabditis</taxon>
    </lineage>
</organism>
<reference evidence="3" key="1">
    <citation type="submission" date="2016-11" db="UniProtKB">
        <authorList>
            <consortium name="WormBaseParasite"/>
        </authorList>
    </citation>
    <scope>IDENTIFICATION</scope>
</reference>
<evidence type="ECO:0000313" key="3">
    <source>
        <dbReference type="WBParaSite" id="Hba_05710"/>
    </source>
</evidence>
<dbReference type="Proteomes" id="UP000095283">
    <property type="component" value="Unplaced"/>
</dbReference>
<accession>A0A1I7WKT7</accession>
<keyword evidence="1" id="KW-0472">Membrane</keyword>
<name>A0A1I7WKT7_HETBA</name>
<dbReference type="AlphaFoldDB" id="A0A1I7WKT7"/>